<proteinExistence type="predicted"/>
<dbReference type="Pfam" id="PF02661">
    <property type="entry name" value="Fic"/>
    <property type="match status" value="1"/>
</dbReference>
<evidence type="ECO:0000313" key="2">
    <source>
        <dbReference type="EMBL" id="KRM17705.1"/>
    </source>
</evidence>
<comment type="caution">
    <text evidence="2">The sequence shown here is derived from an EMBL/GenBank/DDBJ whole genome shotgun (WGS) entry which is preliminary data.</text>
</comment>
<dbReference type="AlphaFoldDB" id="A0A0R1WPP1"/>
<dbReference type="EMBL" id="AZFV01000007">
    <property type="protein sequence ID" value="KRM17705.1"/>
    <property type="molecule type" value="Genomic_DNA"/>
</dbReference>
<sequence>MKNHKIRFRKKTYQGVIYWSYQSDKELNDLMHILERQVREQFKIRKRIVVTSVPIDSEHGEIELRIDNVVFKRYLLLGIETLYLNVDDMIEYNGAAQDIFKEEGVYGRKGVTDISTLEYTIEDVKNSVYFGVDRSPSIALKAAKYWHRTAYYQAFSNGNKRTGLLAALMFLYLNYYIFDEEQSKADLYESISVKIANRKLSEYDVYMFIINNVNYDIERSTKDFIMRGKSK</sequence>
<dbReference type="InterPro" id="IPR053737">
    <property type="entry name" value="Type_II_TA_Toxin"/>
</dbReference>
<dbReference type="InterPro" id="IPR003812">
    <property type="entry name" value="Fido"/>
</dbReference>
<evidence type="ECO:0000313" key="3">
    <source>
        <dbReference type="Proteomes" id="UP000051302"/>
    </source>
</evidence>
<evidence type="ECO:0000259" key="1">
    <source>
        <dbReference type="Pfam" id="PF02661"/>
    </source>
</evidence>
<feature type="domain" description="Fido" evidence="1">
    <location>
        <begin position="84"/>
        <end position="171"/>
    </location>
</feature>
<organism evidence="2 3">
    <name type="scientific">Companilactobacillus nantensis DSM 16982</name>
    <dbReference type="NCBI Taxonomy" id="1423774"/>
    <lineage>
        <taxon>Bacteria</taxon>
        <taxon>Bacillati</taxon>
        <taxon>Bacillota</taxon>
        <taxon>Bacilli</taxon>
        <taxon>Lactobacillales</taxon>
        <taxon>Lactobacillaceae</taxon>
        <taxon>Companilactobacillus</taxon>
    </lineage>
</organism>
<dbReference type="Proteomes" id="UP000051302">
    <property type="component" value="Unassembled WGS sequence"/>
</dbReference>
<accession>A0A0R1WPP1</accession>
<dbReference type="STRING" id="1423774.FD31_GL002465"/>
<dbReference type="RefSeq" id="WP_057891555.1">
    <property type="nucleotide sequence ID" value="NZ_AZFV01000007.1"/>
</dbReference>
<dbReference type="Gene3D" id="1.20.120.1870">
    <property type="entry name" value="Fic/DOC protein, Fido domain"/>
    <property type="match status" value="1"/>
</dbReference>
<reference evidence="2 3" key="1">
    <citation type="journal article" date="2015" name="Genome Announc.">
        <title>Expanding the biotechnology potential of lactobacilli through comparative genomics of 213 strains and associated genera.</title>
        <authorList>
            <person name="Sun Z."/>
            <person name="Harris H.M."/>
            <person name="McCann A."/>
            <person name="Guo C."/>
            <person name="Argimon S."/>
            <person name="Zhang W."/>
            <person name="Yang X."/>
            <person name="Jeffery I.B."/>
            <person name="Cooney J.C."/>
            <person name="Kagawa T.F."/>
            <person name="Liu W."/>
            <person name="Song Y."/>
            <person name="Salvetti E."/>
            <person name="Wrobel A."/>
            <person name="Rasinkangas P."/>
            <person name="Parkhill J."/>
            <person name="Rea M.C."/>
            <person name="O'Sullivan O."/>
            <person name="Ritari J."/>
            <person name="Douillard F.P."/>
            <person name="Paul Ross R."/>
            <person name="Yang R."/>
            <person name="Briner A.E."/>
            <person name="Felis G.E."/>
            <person name="de Vos W.M."/>
            <person name="Barrangou R."/>
            <person name="Klaenhammer T.R."/>
            <person name="Caufield P.W."/>
            <person name="Cui Y."/>
            <person name="Zhang H."/>
            <person name="O'Toole P.W."/>
        </authorList>
    </citation>
    <scope>NUCLEOTIDE SEQUENCE [LARGE SCALE GENOMIC DNA]</scope>
    <source>
        <strain evidence="2 3">DSM 16982</strain>
    </source>
</reference>
<keyword evidence="3" id="KW-1185">Reference proteome</keyword>
<dbReference type="PATRIC" id="fig|1423774.3.peg.2561"/>
<name>A0A0R1WPP1_9LACO</name>
<protein>
    <recommendedName>
        <fullName evidence="1">Fido domain-containing protein</fullName>
    </recommendedName>
</protein>
<gene>
    <name evidence="2" type="ORF">FD31_GL002465</name>
</gene>